<organism evidence="2 3">
    <name type="scientific">Cordyceps javanica</name>
    <dbReference type="NCBI Taxonomy" id="43265"/>
    <lineage>
        <taxon>Eukaryota</taxon>
        <taxon>Fungi</taxon>
        <taxon>Dikarya</taxon>
        <taxon>Ascomycota</taxon>
        <taxon>Pezizomycotina</taxon>
        <taxon>Sordariomycetes</taxon>
        <taxon>Hypocreomycetidae</taxon>
        <taxon>Hypocreales</taxon>
        <taxon>Cordycipitaceae</taxon>
        <taxon>Cordyceps</taxon>
    </lineage>
</organism>
<evidence type="ECO:0000313" key="2">
    <source>
        <dbReference type="EMBL" id="TQV90033.1"/>
    </source>
</evidence>
<accession>A0A545UKP7</accession>
<name>A0A545UKP7_9HYPO</name>
<evidence type="ECO:0000256" key="1">
    <source>
        <dbReference type="SAM" id="MobiDB-lite"/>
    </source>
</evidence>
<protein>
    <submittedName>
        <fullName evidence="2">Uncharacterized protein</fullName>
    </submittedName>
</protein>
<comment type="caution">
    <text evidence="2">The sequence shown here is derived from an EMBL/GenBank/DDBJ whole genome shotgun (WGS) entry which is preliminary data.</text>
</comment>
<feature type="region of interest" description="Disordered" evidence="1">
    <location>
        <begin position="121"/>
        <end position="154"/>
    </location>
</feature>
<evidence type="ECO:0000313" key="3">
    <source>
        <dbReference type="Proteomes" id="UP000315783"/>
    </source>
</evidence>
<reference evidence="2 3" key="1">
    <citation type="journal article" date="2019" name="Appl. Microbiol. Biotechnol.">
        <title>Genome sequence of Isaria javanica and comparative genome analysis insights into family S53 peptidase evolution in fungal entomopathogens.</title>
        <authorList>
            <person name="Lin R."/>
            <person name="Zhang X."/>
            <person name="Xin B."/>
            <person name="Zou M."/>
            <person name="Gao Y."/>
            <person name="Qin F."/>
            <person name="Hu Q."/>
            <person name="Xie B."/>
            <person name="Cheng X."/>
        </authorList>
    </citation>
    <scope>NUCLEOTIDE SEQUENCE [LARGE SCALE GENOMIC DNA]</scope>
    <source>
        <strain evidence="2 3">IJ1G</strain>
    </source>
</reference>
<dbReference type="EMBL" id="SPUK01000042">
    <property type="protein sequence ID" value="TQV90033.1"/>
    <property type="molecule type" value="Genomic_DNA"/>
</dbReference>
<proteinExistence type="predicted"/>
<keyword evidence="3" id="KW-1185">Reference proteome</keyword>
<dbReference type="AlphaFoldDB" id="A0A545UKP7"/>
<sequence>MSAYPLLQPNRQLQDSGLPNAAWHSKSVIPQLPGFLIAATLLLQNAWEVILAPSKWILMAELISDRQGKRLILPAIVPVMDPKATVCPAAALPTSRSSPDQYSAGSDGDYLIVALQGTSKDSSRASHGSLPASISSKSAMPGNHQHNAVDRGTSNGSGKGNCTLNHILCSLQFVNFPRNLSPLFLGHSVALLSFETFTSTGPEEYDKARPGRSRSSGRCPISCPIKFNKLGSPRFISIVLPNKSNGDCAVATPDPYTL</sequence>
<dbReference type="Proteomes" id="UP000315783">
    <property type="component" value="Unassembled WGS sequence"/>
</dbReference>
<gene>
    <name evidence="2" type="ORF">IF1G_11310</name>
</gene>